<dbReference type="Proteomes" id="UP001175261">
    <property type="component" value="Unassembled WGS sequence"/>
</dbReference>
<evidence type="ECO:0000256" key="1">
    <source>
        <dbReference type="SAM" id="MobiDB-lite"/>
    </source>
</evidence>
<feature type="compositionally biased region" description="Basic and acidic residues" evidence="1">
    <location>
        <begin position="260"/>
        <end position="277"/>
    </location>
</feature>
<dbReference type="AlphaFoldDB" id="A0AA39GCI9"/>
<feature type="compositionally biased region" description="Basic and acidic residues" evidence="1">
    <location>
        <begin position="228"/>
        <end position="240"/>
    </location>
</feature>
<accession>A0AA39GCI9</accession>
<keyword evidence="3" id="KW-1185">Reference proteome</keyword>
<protein>
    <submittedName>
        <fullName evidence="2">Uncharacterized protein</fullName>
    </submittedName>
</protein>
<name>A0AA39GCI9_SARSR</name>
<feature type="region of interest" description="Disordered" evidence="1">
    <location>
        <begin position="201"/>
        <end position="240"/>
    </location>
</feature>
<reference evidence="2" key="1">
    <citation type="submission" date="2022-10" db="EMBL/GenBank/DDBJ databases">
        <title>Determination and structural analysis of whole genome sequence of Sarocladium strictum F4-1.</title>
        <authorList>
            <person name="Hu L."/>
            <person name="Jiang Y."/>
        </authorList>
    </citation>
    <scope>NUCLEOTIDE SEQUENCE</scope>
    <source>
        <strain evidence="2">F4-1</strain>
    </source>
</reference>
<evidence type="ECO:0000313" key="2">
    <source>
        <dbReference type="EMBL" id="KAK0384818.1"/>
    </source>
</evidence>
<gene>
    <name evidence="2" type="ORF">NLU13_7296</name>
</gene>
<dbReference type="EMBL" id="JAPDFR010000007">
    <property type="protein sequence ID" value="KAK0384818.1"/>
    <property type="molecule type" value="Genomic_DNA"/>
</dbReference>
<organism evidence="2 3">
    <name type="scientific">Sarocladium strictum</name>
    <name type="common">Black bundle disease fungus</name>
    <name type="synonym">Acremonium strictum</name>
    <dbReference type="NCBI Taxonomy" id="5046"/>
    <lineage>
        <taxon>Eukaryota</taxon>
        <taxon>Fungi</taxon>
        <taxon>Dikarya</taxon>
        <taxon>Ascomycota</taxon>
        <taxon>Pezizomycotina</taxon>
        <taxon>Sordariomycetes</taxon>
        <taxon>Hypocreomycetidae</taxon>
        <taxon>Hypocreales</taxon>
        <taxon>Sarocladiaceae</taxon>
        <taxon>Sarocladium</taxon>
    </lineage>
</organism>
<sequence length="277" mass="31347">MAHESHLFPDPPEGVIDVPKEYDPEFLRHLRQPRPRDQPSDLPESFFTFDDALQDLMAAHFNGQILDIHAMAAQRLLLRYKYPEGEPTVEQVFRWSGFGTFKIRRHNSILYGPIGACMMLNPQTDVYHLTVLDGTGMPTNGFFDLEANVKRGKIHWPGADAFPSHELELAEETSKHSSNSWWPSPFDTLWSLVGGRKADGDDGLAHGEAGHVSTSESTRVNVDENGATEEKITERVDDQGRKTTVVLERKFDPQGNVISERTRRFEDGKEKDVYEGL</sequence>
<evidence type="ECO:0000313" key="3">
    <source>
        <dbReference type="Proteomes" id="UP001175261"/>
    </source>
</evidence>
<proteinExistence type="predicted"/>
<feature type="region of interest" description="Disordered" evidence="1">
    <location>
        <begin position="258"/>
        <end position="277"/>
    </location>
</feature>
<comment type="caution">
    <text evidence="2">The sequence shown here is derived from an EMBL/GenBank/DDBJ whole genome shotgun (WGS) entry which is preliminary data.</text>
</comment>